<dbReference type="NCBIfam" id="NF001419">
    <property type="entry name" value="PRK00293.1"/>
    <property type="match status" value="1"/>
</dbReference>
<sequence>MSTSPTLTPVLFFSRRLGAWGGFFMLCLWCAGVAWALEGEDLLPAEQAFRSAARIEGDTVVLDWDIAEGYHLYRKKFKFATQTPGVQLGEPVLPEGKLKHDEIFGEMEVYRNHAQIRLPVARQDGGMQTLALEMSVQGCADAGVCYPPLKQTLRLDWPAPPPLNVAAASNSMLGGALHALGLKTGSGQDELLPAEQAFRFFAEVKDDHTLWLHWQIAKGYYLYREKFKLALAEAPGVALGDYSIPHGEAKHDEEFGDVEVFHETVAFALPLVRDAAQPLKLALKAGFQGCADRGVCYPPMNQTVELLLPAAGTVQASVDTTPAPAAAPAGECEMKSAAGFVEDAPQSEQCQIFSSLQNDSLWLTVASFLGMGLLLAFTPCVFPMIPILSGIVVGHGHHLTTRRAFFLSLSYVLASALAYAVFGVLAGLFGGNLQALFQEPRVIIAFSAVFVVLALSMFGLFTLQMPGFIQDRVVGWSNRQHGGTLAGAAVMGALSALIVGPCVAAPLAGALIYIGQSGDWVLGFCALFALGLGMGLPLLAIGASAGKLLPKAGIWMNSVKAVFGVGLLGIAVWLLARILPPAASMFLWALLLIIPAMYLGALDTLPQPASGWRRLWKGVGIVMLAYGVLLLIGVAANTGDPLQPLRGLQAVAAGGTGAAAPQSLEFRRVKSVAELDREIQKAQAAGRWTMLDYYADWCVSCKEMERYTFTDAKVRTALADVVLLQADVTDNTEDDAALLKRFSLVGPPATLFFGPDQAERKAFRVVGYMDAENFVAHVRKVVR</sequence>
<feature type="transmembrane region" description="Helical" evidence="18">
    <location>
        <begin position="554"/>
        <end position="576"/>
    </location>
</feature>
<comment type="subcellular location">
    <subcellularLocation>
        <location evidence="1 18">Cell inner membrane</location>
        <topology evidence="1 18">Multi-pass membrane protein</topology>
    </subcellularLocation>
</comment>
<dbReference type="InterPro" id="IPR017937">
    <property type="entry name" value="Thioredoxin_CS"/>
</dbReference>
<dbReference type="InterPro" id="IPR003834">
    <property type="entry name" value="Cyt_c_assmbl_TM_dom"/>
</dbReference>
<evidence type="ECO:0000256" key="3">
    <source>
        <dbReference type="ARBA" id="ARBA00022448"/>
    </source>
</evidence>
<feature type="transmembrane region" description="Helical" evidence="18">
    <location>
        <begin position="484"/>
        <end position="514"/>
    </location>
</feature>
<comment type="function">
    <text evidence="18">Required to facilitate the formation of correct disulfide bonds in some periplasmic proteins and for the assembly of the periplasmic c-type cytochromes. Acts by transferring electrons from cytoplasmic thioredoxin to the periplasm. This transfer involves a cascade of disulfide bond formation and reduction steps.</text>
</comment>
<feature type="transmembrane region" description="Helical" evidence="18">
    <location>
        <begin position="405"/>
        <end position="430"/>
    </location>
</feature>
<dbReference type="STRING" id="1760988.SAMN02949497_4142"/>
<dbReference type="GO" id="GO:0047134">
    <property type="term" value="F:protein-disulfide reductase [NAD(P)H] activity"/>
    <property type="evidence" value="ECO:0007669"/>
    <property type="project" value="UniProtKB-UniRule"/>
</dbReference>
<dbReference type="InterPro" id="IPR022910">
    <property type="entry name" value="Thiol_diS_interchange_DbsD"/>
</dbReference>
<keyword evidence="11 18" id="KW-0560">Oxidoreductase</keyword>
<dbReference type="GO" id="GO:0017004">
    <property type="term" value="P:cytochrome complex assembly"/>
    <property type="evidence" value="ECO:0007669"/>
    <property type="project" value="UniProtKB-UniRule"/>
</dbReference>
<dbReference type="Proteomes" id="UP000192923">
    <property type="component" value="Unassembled WGS sequence"/>
</dbReference>
<evidence type="ECO:0000256" key="12">
    <source>
        <dbReference type="ARBA" id="ARBA00023027"/>
    </source>
</evidence>
<dbReference type="Gene3D" id="3.40.30.10">
    <property type="entry name" value="Glutaredoxin"/>
    <property type="match status" value="1"/>
</dbReference>
<feature type="transmembrane region" description="Helical" evidence="18">
    <location>
        <begin position="442"/>
        <end position="463"/>
    </location>
</feature>
<evidence type="ECO:0000256" key="14">
    <source>
        <dbReference type="ARBA" id="ARBA00023157"/>
    </source>
</evidence>
<feature type="transmembrane region" description="Helical" evidence="18">
    <location>
        <begin position="520"/>
        <end position="542"/>
    </location>
</feature>
<keyword evidence="13 18" id="KW-0472">Membrane</keyword>
<dbReference type="InterPro" id="IPR036929">
    <property type="entry name" value="DsbDN_sf"/>
</dbReference>
<feature type="disulfide bond" description="Redox-active" evidence="18">
    <location>
        <begin position="290"/>
        <end position="296"/>
    </location>
</feature>
<dbReference type="GO" id="GO:0009055">
    <property type="term" value="F:electron transfer activity"/>
    <property type="evidence" value="ECO:0007669"/>
    <property type="project" value="UniProtKB-UniRule"/>
</dbReference>
<dbReference type="Gene3D" id="2.60.40.1250">
    <property type="entry name" value="Thiol:disulfide interchange protein DsbD, N-terminal domain"/>
    <property type="match status" value="2"/>
</dbReference>
<feature type="disulfide bond" description="Redox-active" evidence="18">
    <location>
        <begin position="380"/>
        <end position="502"/>
    </location>
</feature>
<evidence type="ECO:0000256" key="2">
    <source>
        <dbReference type="ARBA" id="ARBA00007241"/>
    </source>
</evidence>
<evidence type="ECO:0000256" key="16">
    <source>
        <dbReference type="ARBA" id="ARBA00047388"/>
    </source>
</evidence>
<organism evidence="20 21">
    <name type="scientific">Methylomagnum ishizawai</name>
    <dbReference type="NCBI Taxonomy" id="1760988"/>
    <lineage>
        <taxon>Bacteria</taxon>
        <taxon>Pseudomonadati</taxon>
        <taxon>Pseudomonadota</taxon>
        <taxon>Gammaproteobacteria</taxon>
        <taxon>Methylococcales</taxon>
        <taxon>Methylococcaceae</taxon>
        <taxon>Methylomagnum</taxon>
    </lineage>
</organism>
<dbReference type="SUPFAM" id="SSF74863">
    <property type="entry name" value="Thiol:disulfide interchange protein DsbD, N-terminal domain (DsbD-alpha)"/>
    <property type="match status" value="2"/>
</dbReference>
<dbReference type="InterPro" id="IPR036249">
    <property type="entry name" value="Thioredoxin-like_sf"/>
</dbReference>
<evidence type="ECO:0000313" key="20">
    <source>
        <dbReference type="EMBL" id="SMF96736.1"/>
    </source>
</evidence>
<evidence type="ECO:0000256" key="11">
    <source>
        <dbReference type="ARBA" id="ARBA00023002"/>
    </source>
</evidence>
<dbReference type="Pfam" id="PF02683">
    <property type="entry name" value="DsbD_TM"/>
    <property type="match status" value="1"/>
</dbReference>
<dbReference type="InterPro" id="IPR013766">
    <property type="entry name" value="Thioredoxin_domain"/>
</dbReference>
<dbReference type="PANTHER" id="PTHR32234:SF0">
    <property type="entry name" value="THIOL:DISULFIDE INTERCHANGE PROTEIN DSBD"/>
    <property type="match status" value="1"/>
</dbReference>
<comment type="catalytic activity">
    <reaction evidence="17 18">
        <text>[protein]-dithiol + NADP(+) = [protein]-disulfide + NADPH + H(+)</text>
        <dbReference type="Rhea" id="RHEA:18753"/>
        <dbReference type="Rhea" id="RHEA-COMP:10593"/>
        <dbReference type="Rhea" id="RHEA-COMP:10594"/>
        <dbReference type="ChEBI" id="CHEBI:15378"/>
        <dbReference type="ChEBI" id="CHEBI:29950"/>
        <dbReference type="ChEBI" id="CHEBI:50058"/>
        <dbReference type="ChEBI" id="CHEBI:57783"/>
        <dbReference type="ChEBI" id="CHEBI:58349"/>
        <dbReference type="EC" id="1.8.1.8"/>
    </reaction>
</comment>
<dbReference type="Pfam" id="PF11412">
    <property type="entry name" value="DsbD_N"/>
    <property type="match status" value="2"/>
</dbReference>
<evidence type="ECO:0000256" key="8">
    <source>
        <dbReference type="ARBA" id="ARBA00022748"/>
    </source>
</evidence>
<evidence type="ECO:0000256" key="4">
    <source>
        <dbReference type="ARBA" id="ARBA00022475"/>
    </source>
</evidence>
<dbReference type="AlphaFoldDB" id="A0A1Y6D2C4"/>
<evidence type="ECO:0000256" key="18">
    <source>
        <dbReference type="HAMAP-Rule" id="MF_00399"/>
    </source>
</evidence>
<dbReference type="Pfam" id="PF13899">
    <property type="entry name" value="Thioredoxin_7"/>
    <property type="match status" value="1"/>
</dbReference>
<reference evidence="20 21" key="1">
    <citation type="submission" date="2016-12" db="EMBL/GenBank/DDBJ databases">
        <authorList>
            <person name="Song W.-J."/>
            <person name="Kurnit D.M."/>
        </authorList>
    </citation>
    <scope>NUCLEOTIDE SEQUENCE [LARGE SCALE GENOMIC DNA]</scope>
    <source>
        <strain evidence="20 21">175</strain>
    </source>
</reference>
<name>A0A1Y6D2C4_9GAMM</name>
<evidence type="ECO:0000256" key="5">
    <source>
        <dbReference type="ARBA" id="ARBA00022519"/>
    </source>
</evidence>
<dbReference type="GO" id="GO:0045454">
    <property type="term" value="P:cell redox homeostasis"/>
    <property type="evidence" value="ECO:0007669"/>
    <property type="project" value="TreeGrafter"/>
</dbReference>
<feature type="domain" description="Thioredoxin" evidence="19">
    <location>
        <begin position="636"/>
        <end position="783"/>
    </location>
</feature>
<feature type="transmembrane region" description="Helical" evidence="18">
    <location>
        <begin position="582"/>
        <end position="602"/>
    </location>
</feature>
<comment type="catalytic activity">
    <reaction evidence="16 18">
        <text>[protein]-dithiol + NAD(+) = [protein]-disulfide + NADH + H(+)</text>
        <dbReference type="Rhea" id="RHEA:18749"/>
        <dbReference type="Rhea" id="RHEA-COMP:10593"/>
        <dbReference type="Rhea" id="RHEA-COMP:10594"/>
        <dbReference type="ChEBI" id="CHEBI:15378"/>
        <dbReference type="ChEBI" id="CHEBI:29950"/>
        <dbReference type="ChEBI" id="CHEBI:50058"/>
        <dbReference type="ChEBI" id="CHEBI:57540"/>
        <dbReference type="ChEBI" id="CHEBI:57945"/>
        <dbReference type="EC" id="1.8.1.8"/>
    </reaction>
</comment>
<evidence type="ECO:0000256" key="9">
    <source>
        <dbReference type="ARBA" id="ARBA00022982"/>
    </source>
</evidence>
<dbReference type="RefSeq" id="WP_254899424.1">
    <property type="nucleotide sequence ID" value="NZ_FXAM01000001.1"/>
</dbReference>
<gene>
    <name evidence="18" type="primary">dsbD</name>
    <name evidence="20" type="ORF">SAMN02949497_4142</name>
</gene>
<keyword evidence="21" id="KW-1185">Reference proteome</keyword>
<keyword evidence="6 18" id="KW-0812">Transmembrane</keyword>
<evidence type="ECO:0000256" key="17">
    <source>
        <dbReference type="ARBA" id="ARBA00047804"/>
    </source>
</evidence>
<keyword evidence="9 18" id="KW-0249">Electron transport</keyword>
<dbReference type="SUPFAM" id="SSF52833">
    <property type="entry name" value="Thioredoxin-like"/>
    <property type="match status" value="1"/>
</dbReference>
<evidence type="ECO:0000256" key="6">
    <source>
        <dbReference type="ARBA" id="ARBA00022692"/>
    </source>
</evidence>
<dbReference type="PANTHER" id="PTHR32234">
    <property type="entry name" value="THIOL:DISULFIDE INTERCHANGE PROTEIN DSBD"/>
    <property type="match status" value="1"/>
</dbReference>
<keyword evidence="5 18" id="KW-0997">Cell inner membrane</keyword>
<protein>
    <recommendedName>
        <fullName evidence="18">Thiol:disulfide interchange protein DsbD</fullName>
        <ecNumber evidence="18">1.8.1.8</ecNumber>
    </recommendedName>
    <alternativeName>
        <fullName evidence="18">Protein-disulfide reductase</fullName>
        <shortName evidence="18">Disulfide reductase</shortName>
    </alternativeName>
</protein>
<keyword evidence="12 18" id="KW-0520">NAD</keyword>
<dbReference type="GO" id="GO:0005886">
    <property type="term" value="C:plasma membrane"/>
    <property type="evidence" value="ECO:0007669"/>
    <property type="project" value="UniProtKB-SubCell"/>
</dbReference>
<keyword evidence="10 18" id="KW-1133">Transmembrane helix</keyword>
<proteinExistence type="inferred from homology"/>
<keyword evidence="15 18" id="KW-0676">Redox-active center</keyword>
<evidence type="ECO:0000313" key="21">
    <source>
        <dbReference type="Proteomes" id="UP000192923"/>
    </source>
</evidence>
<dbReference type="InterPro" id="IPR035671">
    <property type="entry name" value="DsbD_gamma"/>
</dbReference>
<dbReference type="HAMAP" id="MF_00399">
    <property type="entry name" value="DbsD"/>
    <property type="match status" value="1"/>
</dbReference>
<evidence type="ECO:0000256" key="7">
    <source>
        <dbReference type="ARBA" id="ARBA00022729"/>
    </source>
</evidence>
<evidence type="ECO:0000256" key="13">
    <source>
        <dbReference type="ARBA" id="ARBA00023136"/>
    </source>
</evidence>
<evidence type="ECO:0000259" key="19">
    <source>
        <dbReference type="PROSITE" id="PS51352"/>
    </source>
</evidence>
<comment type="similarity">
    <text evidence="2 18">Belongs to the thioredoxin family. DsbD subfamily.</text>
</comment>
<dbReference type="EMBL" id="FXAM01000001">
    <property type="protein sequence ID" value="SMF96736.1"/>
    <property type="molecule type" value="Genomic_DNA"/>
</dbReference>
<feature type="transmembrane region" description="Helical" evidence="18">
    <location>
        <begin position="614"/>
        <end position="636"/>
    </location>
</feature>
<evidence type="ECO:0000256" key="10">
    <source>
        <dbReference type="ARBA" id="ARBA00022989"/>
    </source>
</evidence>
<keyword evidence="8 18" id="KW-0201">Cytochrome c-type biogenesis</keyword>
<dbReference type="EC" id="1.8.1.8" evidence="18"/>
<feature type="transmembrane region" description="Helical" evidence="18">
    <location>
        <begin position="360"/>
        <end position="393"/>
    </location>
</feature>
<dbReference type="PROSITE" id="PS00194">
    <property type="entry name" value="THIOREDOXIN_1"/>
    <property type="match status" value="1"/>
</dbReference>
<keyword evidence="4 18" id="KW-1003">Cell membrane</keyword>
<keyword evidence="3 18" id="KW-0813">Transport</keyword>
<feature type="disulfide bond" description="Redox-active" evidence="18">
    <location>
        <begin position="698"/>
        <end position="701"/>
    </location>
</feature>
<dbReference type="CDD" id="cd02953">
    <property type="entry name" value="DsbDgamma"/>
    <property type="match status" value="1"/>
</dbReference>
<evidence type="ECO:0000256" key="1">
    <source>
        <dbReference type="ARBA" id="ARBA00004429"/>
    </source>
</evidence>
<dbReference type="PROSITE" id="PS51352">
    <property type="entry name" value="THIOREDOXIN_2"/>
    <property type="match status" value="1"/>
</dbReference>
<keyword evidence="14 18" id="KW-1015">Disulfide bond</keyword>
<evidence type="ECO:0000256" key="15">
    <source>
        <dbReference type="ARBA" id="ARBA00023284"/>
    </source>
</evidence>
<accession>A0A1Y6D2C4</accession>
<dbReference type="InterPro" id="IPR028250">
    <property type="entry name" value="DsbDN"/>
</dbReference>
<keyword evidence="7" id="KW-0732">Signal</keyword>